<proteinExistence type="predicted"/>
<keyword evidence="3" id="KW-1185">Reference proteome</keyword>
<name>A0AAD7RDY8_9TELE</name>
<gene>
    <name evidence="2" type="ORF">AAFF_G00242520</name>
</gene>
<evidence type="ECO:0000313" key="2">
    <source>
        <dbReference type="EMBL" id="KAJ8378437.1"/>
    </source>
</evidence>
<dbReference type="Proteomes" id="UP001221898">
    <property type="component" value="Unassembled WGS sequence"/>
</dbReference>
<reference evidence="2" key="1">
    <citation type="journal article" date="2023" name="Science">
        <title>Genome structures resolve the early diversification of teleost fishes.</title>
        <authorList>
            <person name="Parey E."/>
            <person name="Louis A."/>
            <person name="Montfort J."/>
            <person name="Bouchez O."/>
            <person name="Roques C."/>
            <person name="Iampietro C."/>
            <person name="Lluch J."/>
            <person name="Castinel A."/>
            <person name="Donnadieu C."/>
            <person name="Desvignes T."/>
            <person name="Floi Bucao C."/>
            <person name="Jouanno E."/>
            <person name="Wen M."/>
            <person name="Mejri S."/>
            <person name="Dirks R."/>
            <person name="Jansen H."/>
            <person name="Henkel C."/>
            <person name="Chen W.J."/>
            <person name="Zahm M."/>
            <person name="Cabau C."/>
            <person name="Klopp C."/>
            <person name="Thompson A.W."/>
            <person name="Robinson-Rechavi M."/>
            <person name="Braasch I."/>
            <person name="Lecointre G."/>
            <person name="Bobe J."/>
            <person name="Postlethwait J.H."/>
            <person name="Berthelot C."/>
            <person name="Roest Crollius H."/>
            <person name="Guiguen Y."/>
        </authorList>
    </citation>
    <scope>NUCLEOTIDE SEQUENCE</scope>
    <source>
        <strain evidence="2">NC1722</strain>
    </source>
</reference>
<dbReference type="AlphaFoldDB" id="A0AAD7RDY8"/>
<evidence type="ECO:0000313" key="3">
    <source>
        <dbReference type="Proteomes" id="UP001221898"/>
    </source>
</evidence>
<sequence length="116" mass="11946">MAGADAGSRLCARALVRGRSDEPKHGRRLGNRARMGDPACPESGGSSAPRSSLRPWRDGALRPGEALPAVSRATGIPSAGCRCHSDHAPRLLVLPECAAACVRQDDGLGASPPLTV</sequence>
<protein>
    <submittedName>
        <fullName evidence="2">Uncharacterized protein</fullName>
    </submittedName>
</protein>
<accession>A0AAD7RDY8</accession>
<evidence type="ECO:0000256" key="1">
    <source>
        <dbReference type="SAM" id="MobiDB-lite"/>
    </source>
</evidence>
<organism evidence="2 3">
    <name type="scientific">Aldrovandia affinis</name>
    <dbReference type="NCBI Taxonomy" id="143900"/>
    <lineage>
        <taxon>Eukaryota</taxon>
        <taxon>Metazoa</taxon>
        <taxon>Chordata</taxon>
        <taxon>Craniata</taxon>
        <taxon>Vertebrata</taxon>
        <taxon>Euteleostomi</taxon>
        <taxon>Actinopterygii</taxon>
        <taxon>Neopterygii</taxon>
        <taxon>Teleostei</taxon>
        <taxon>Notacanthiformes</taxon>
        <taxon>Halosauridae</taxon>
        <taxon>Aldrovandia</taxon>
    </lineage>
</organism>
<comment type="caution">
    <text evidence="2">The sequence shown here is derived from an EMBL/GenBank/DDBJ whole genome shotgun (WGS) entry which is preliminary data.</text>
</comment>
<dbReference type="EMBL" id="JAINUG010000320">
    <property type="protein sequence ID" value="KAJ8378437.1"/>
    <property type="molecule type" value="Genomic_DNA"/>
</dbReference>
<feature type="region of interest" description="Disordered" evidence="1">
    <location>
        <begin position="14"/>
        <end position="63"/>
    </location>
</feature>